<dbReference type="eggNOG" id="COG5642">
    <property type="taxonomic scope" value="Bacteria"/>
</dbReference>
<accession>A4YC34</accession>
<proteinExistence type="predicted"/>
<dbReference type="EMBL" id="CP000681">
    <property type="protein sequence ID" value="ABP77517.1"/>
    <property type="molecule type" value="Genomic_DNA"/>
</dbReference>
<dbReference type="HOGENOM" id="CLU_123925_1_0_6"/>
<name>A4YC34_SHEPC</name>
<reference evidence="1" key="1">
    <citation type="submission" date="2007-04" db="EMBL/GenBank/DDBJ databases">
        <title>Complete sequence of Shewanella putrefaciens CN-32.</title>
        <authorList>
            <consortium name="US DOE Joint Genome Institute"/>
            <person name="Copeland A."/>
            <person name="Lucas S."/>
            <person name="Lapidus A."/>
            <person name="Barry K."/>
            <person name="Detter J.C."/>
            <person name="Glavina del Rio T."/>
            <person name="Hammon N."/>
            <person name="Israni S."/>
            <person name="Dalin E."/>
            <person name="Tice H."/>
            <person name="Pitluck S."/>
            <person name="Chain P."/>
            <person name="Malfatti S."/>
            <person name="Shin M."/>
            <person name="Vergez L."/>
            <person name="Schmutz J."/>
            <person name="Larimer F."/>
            <person name="Land M."/>
            <person name="Hauser L."/>
            <person name="Kyrpides N."/>
            <person name="Mikhailova N."/>
            <person name="Romine M.F."/>
            <person name="Fredrickson J."/>
            <person name="Tiedje J."/>
            <person name="Richardson P."/>
        </authorList>
    </citation>
    <scope>NUCLEOTIDE SEQUENCE [LARGE SCALE GENOMIC DNA]</scope>
    <source>
        <strain evidence="1">CN-32</strain>
    </source>
</reference>
<organism evidence="1">
    <name type="scientific">Shewanella putrefaciens (strain CN-32 / ATCC BAA-453)</name>
    <dbReference type="NCBI Taxonomy" id="319224"/>
    <lineage>
        <taxon>Bacteria</taxon>
        <taxon>Pseudomonadati</taxon>
        <taxon>Pseudomonadota</taxon>
        <taxon>Gammaproteobacteria</taxon>
        <taxon>Alteromonadales</taxon>
        <taxon>Shewanellaceae</taxon>
        <taxon>Shewanella</taxon>
    </lineage>
</organism>
<sequence length="124" mass="14219">MQEIDFNGSSATRIGMRTSLKILEEWGCNQDQVQALLTPPKNYNDLDFEQVSFNQEQIERISYILNIHAGLNALFSNPENIYGFMNLVNHNHPFNGAKPIDVILSKENDNFQLVTDHITQLIVR</sequence>
<protein>
    <recommendedName>
        <fullName evidence="2">Antitoxin Xre/MbcA/ParS-like toxin-binding domain-containing protein</fullName>
    </recommendedName>
</protein>
<dbReference type="KEGG" id="spc:Sputcn32_3810"/>
<evidence type="ECO:0008006" key="2">
    <source>
        <dbReference type="Google" id="ProtNLM"/>
    </source>
</evidence>
<gene>
    <name evidence="1" type="ordered locus">Sputcn32_3810</name>
</gene>
<evidence type="ECO:0000313" key="1">
    <source>
        <dbReference type="EMBL" id="ABP77517.1"/>
    </source>
</evidence>
<dbReference type="AlphaFoldDB" id="A4YC34"/>